<protein>
    <submittedName>
        <fullName evidence="1">Uncharacterized protein</fullName>
    </submittedName>
</protein>
<evidence type="ECO:0000313" key="2">
    <source>
        <dbReference type="Proteomes" id="UP000254101"/>
    </source>
</evidence>
<comment type="caution">
    <text evidence="1">The sequence shown here is derived from an EMBL/GenBank/DDBJ whole genome shotgun (WGS) entry which is preliminary data.</text>
</comment>
<sequence length="282" mass="30377">MSTLTAEQACLLSLARMVWSKRAAAKAAGLSFNEETVTETLLLDLESEYPGSVQVVAFNKTQEAKTGADWLWSFVSADGNRSLTMLVQAKRLEDAEENYPGIKRNIGRRPPPVRQIDQLIATATAQGVPALYAFYNHVGQASRVPKTCRSLVSGDPDHVHGFGVSLADAHLVQAALPDETFDTHRSHSIPLHCLLCSEGSGARPGGGTPEMAARSIARLRDPIERDRPDGGALGLRDGLHPLVELALGFADRRADDGEFAGIEKFSGIDGVLVLRDAKPTEQ</sequence>
<gene>
    <name evidence="1" type="ORF">DL238_01740</name>
</gene>
<dbReference type="EMBL" id="QRBB01000001">
    <property type="protein sequence ID" value="RDS76454.1"/>
    <property type="molecule type" value="Genomic_DNA"/>
</dbReference>
<dbReference type="OrthoDB" id="7823481at2"/>
<proteinExistence type="predicted"/>
<dbReference type="InterPro" id="IPR046723">
    <property type="entry name" value="DUF6615"/>
</dbReference>
<keyword evidence="2" id="KW-1185">Reference proteome</keyword>
<reference evidence="1 2" key="1">
    <citation type="submission" date="2018-07" db="EMBL/GenBank/DDBJ databases">
        <title>Erythrobacter nanhaiensis sp. nov., a novel member of the genus Erythrobacter isolated from the South China Sea.</title>
        <authorList>
            <person name="Chen X."/>
            <person name="Liu J."/>
        </authorList>
    </citation>
    <scope>NUCLEOTIDE SEQUENCE [LARGE SCALE GENOMIC DNA]</scope>
    <source>
        <strain evidence="1 2">S-5</strain>
    </source>
</reference>
<dbReference type="RefSeq" id="WP_115490685.1">
    <property type="nucleotide sequence ID" value="NZ_JACHWW010000001.1"/>
</dbReference>
<dbReference type="Pfam" id="PF20320">
    <property type="entry name" value="DUF6615"/>
    <property type="match status" value="1"/>
</dbReference>
<evidence type="ECO:0000313" key="1">
    <source>
        <dbReference type="EMBL" id="RDS76454.1"/>
    </source>
</evidence>
<organism evidence="1 2">
    <name type="scientific">Alteriqipengyuania lutimaris</name>
    <dbReference type="NCBI Taxonomy" id="1538146"/>
    <lineage>
        <taxon>Bacteria</taxon>
        <taxon>Pseudomonadati</taxon>
        <taxon>Pseudomonadota</taxon>
        <taxon>Alphaproteobacteria</taxon>
        <taxon>Sphingomonadales</taxon>
        <taxon>Erythrobacteraceae</taxon>
        <taxon>Alteriqipengyuania</taxon>
    </lineage>
</organism>
<name>A0A395LLX5_9SPHN</name>
<dbReference type="Proteomes" id="UP000254101">
    <property type="component" value="Unassembled WGS sequence"/>
</dbReference>
<dbReference type="AlphaFoldDB" id="A0A395LLX5"/>
<accession>A0A395LLX5</accession>